<accession>A0A840BP14</accession>
<keyword evidence="3" id="KW-0862">Zinc</keyword>
<dbReference type="EMBL" id="JACIET010000002">
    <property type="protein sequence ID" value="MBB4014334.1"/>
    <property type="molecule type" value="Genomic_DNA"/>
</dbReference>
<evidence type="ECO:0000259" key="4">
    <source>
        <dbReference type="PROSITE" id="PS51891"/>
    </source>
</evidence>
<dbReference type="InterPro" id="IPR011057">
    <property type="entry name" value="Mss4-like_sf"/>
</dbReference>
<proteinExistence type="inferred from homology"/>
<dbReference type="SUPFAM" id="SSF51316">
    <property type="entry name" value="Mss4-like"/>
    <property type="match status" value="1"/>
</dbReference>
<dbReference type="GO" id="GO:0016846">
    <property type="term" value="F:carbon-sulfur lyase activity"/>
    <property type="evidence" value="ECO:0007669"/>
    <property type="project" value="InterPro"/>
</dbReference>
<dbReference type="Proteomes" id="UP000561045">
    <property type="component" value="Unassembled WGS sequence"/>
</dbReference>
<dbReference type="GO" id="GO:0046872">
    <property type="term" value="F:metal ion binding"/>
    <property type="evidence" value="ECO:0007669"/>
    <property type="project" value="UniProtKB-KW"/>
</dbReference>
<protein>
    <recommendedName>
        <fullName evidence="4">CENP-V/GFA domain-containing protein</fullName>
    </recommendedName>
</protein>
<evidence type="ECO:0000256" key="2">
    <source>
        <dbReference type="ARBA" id="ARBA00022723"/>
    </source>
</evidence>
<comment type="caution">
    <text evidence="5">The sequence shown here is derived from an EMBL/GenBank/DDBJ whole genome shotgun (WGS) entry which is preliminary data.</text>
</comment>
<sequence length="118" mass="13023">MPSTPEVATQCNCSLCRRIGGPWVYFAFGTVRIEGHPESTTEYIQGDRTLRTIRCRTCGCVTHWEPLVPQPGDRHGVHLGNFDPALIASVRVRKFDGADSGKFFDELEAQPGSTNNDA</sequence>
<dbReference type="PROSITE" id="PS51891">
    <property type="entry name" value="CENP_V_GFA"/>
    <property type="match status" value="1"/>
</dbReference>
<evidence type="ECO:0000256" key="1">
    <source>
        <dbReference type="ARBA" id="ARBA00005495"/>
    </source>
</evidence>
<keyword evidence="6" id="KW-1185">Reference proteome</keyword>
<feature type="domain" description="CENP-V/GFA" evidence="4">
    <location>
        <begin position="1"/>
        <end position="113"/>
    </location>
</feature>
<dbReference type="RefSeq" id="WP_207064500.1">
    <property type="nucleotide sequence ID" value="NZ_BAABLE010000005.1"/>
</dbReference>
<comment type="similarity">
    <text evidence="1">Belongs to the Gfa family.</text>
</comment>
<dbReference type="InterPro" id="IPR006913">
    <property type="entry name" value="CENP-V/GFA"/>
</dbReference>
<evidence type="ECO:0000313" key="6">
    <source>
        <dbReference type="Proteomes" id="UP000561045"/>
    </source>
</evidence>
<evidence type="ECO:0000313" key="5">
    <source>
        <dbReference type="EMBL" id="MBB4014334.1"/>
    </source>
</evidence>
<gene>
    <name evidence="5" type="ORF">GGR36_003680</name>
</gene>
<dbReference type="AlphaFoldDB" id="A0A840BP14"/>
<keyword evidence="2" id="KW-0479">Metal-binding</keyword>
<name>A0A840BP14_9RHOO</name>
<dbReference type="Gene3D" id="2.170.150.70">
    <property type="match status" value="1"/>
</dbReference>
<reference evidence="5 6" key="1">
    <citation type="submission" date="2020-08" db="EMBL/GenBank/DDBJ databases">
        <title>Genomic Encyclopedia of Type Strains, Phase IV (KMG-IV): sequencing the most valuable type-strain genomes for metagenomic binning, comparative biology and taxonomic classification.</title>
        <authorList>
            <person name="Goeker M."/>
        </authorList>
    </citation>
    <scope>NUCLEOTIDE SEQUENCE [LARGE SCALE GENOMIC DNA]</scope>
    <source>
        <strain evidence="5 6">DSM 106739</strain>
    </source>
</reference>
<organism evidence="5 6">
    <name type="scientific">Niveibacterium umoris</name>
    <dbReference type="NCBI Taxonomy" id="1193620"/>
    <lineage>
        <taxon>Bacteria</taxon>
        <taxon>Pseudomonadati</taxon>
        <taxon>Pseudomonadota</taxon>
        <taxon>Betaproteobacteria</taxon>
        <taxon>Rhodocyclales</taxon>
        <taxon>Rhodocyclaceae</taxon>
        <taxon>Niveibacterium</taxon>
    </lineage>
</organism>
<evidence type="ECO:0000256" key="3">
    <source>
        <dbReference type="ARBA" id="ARBA00022833"/>
    </source>
</evidence>